<dbReference type="Proteomes" id="UP001164539">
    <property type="component" value="Chromosome 3"/>
</dbReference>
<gene>
    <name evidence="1" type="ORF">OWV82_005837</name>
</gene>
<protein>
    <submittedName>
        <fullName evidence="1">BSD domain-containing protein 1-like</fullName>
    </submittedName>
</protein>
<reference evidence="1 2" key="1">
    <citation type="journal article" date="2023" name="Science">
        <title>Complex scaffold remodeling in plant triterpene biosynthesis.</title>
        <authorList>
            <person name="De La Pena R."/>
            <person name="Hodgson H."/>
            <person name="Liu J.C."/>
            <person name="Stephenson M.J."/>
            <person name="Martin A.C."/>
            <person name="Owen C."/>
            <person name="Harkess A."/>
            <person name="Leebens-Mack J."/>
            <person name="Jimenez L.E."/>
            <person name="Osbourn A."/>
            <person name="Sattely E.S."/>
        </authorList>
    </citation>
    <scope>NUCLEOTIDE SEQUENCE [LARGE SCALE GENOMIC DNA]</scope>
    <source>
        <strain evidence="2">cv. JPN11</strain>
        <tissue evidence="1">Leaf</tissue>
    </source>
</reference>
<evidence type="ECO:0000313" key="1">
    <source>
        <dbReference type="EMBL" id="KAJ4722317.1"/>
    </source>
</evidence>
<proteinExistence type="predicted"/>
<evidence type="ECO:0000313" key="2">
    <source>
        <dbReference type="Proteomes" id="UP001164539"/>
    </source>
</evidence>
<organism evidence="1 2">
    <name type="scientific">Melia azedarach</name>
    <name type="common">Chinaberry tree</name>
    <dbReference type="NCBI Taxonomy" id="155640"/>
    <lineage>
        <taxon>Eukaryota</taxon>
        <taxon>Viridiplantae</taxon>
        <taxon>Streptophyta</taxon>
        <taxon>Embryophyta</taxon>
        <taxon>Tracheophyta</taxon>
        <taxon>Spermatophyta</taxon>
        <taxon>Magnoliopsida</taxon>
        <taxon>eudicotyledons</taxon>
        <taxon>Gunneridae</taxon>
        <taxon>Pentapetalae</taxon>
        <taxon>rosids</taxon>
        <taxon>malvids</taxon>
        <taxon>Sapindales</taxon>
        <taxon>Meliaceae</taxon>
        <taxon>Melia</taxon>
    </lineage>
</organism>
<comment type="caution">
    <text evidence="1">The sequence shown here is derived from an EMBL/GenBank/DDBJ whole genome shotgun (WGS) entry which is preliminary data.</text>
</comment>
<name>A0ACC1YEU5_MELAZ</name>
<sequence length="386" mass="43831">MDFFKSVFSQDPEPSDTENPNPKPNRMWSSVFENYRKDFEEFRSGLQKETAVIREAASRAVKDLPASFEVGASVAQESLESVGQAIDDIGSTVWKSTAEIISHGRRNLLTESPDQYNSDSDNNINSSGGLGGVKRYSRFEMQLRSIQSDYDTYCREPGNLEEYEDWKLGFKLDDEKNIETENLLKENGVIGEIYRDVVSTNKVVDEETFWRRYFYRLHKLKQAEEARARLVKRAISMDEDEDLSWDIDDDEENNGSLVKSELSGNLELEKRDSDGNVMSKNDAENSKNGNSGIEGDENEKLVVMEEKAENSESCKDSDMSVVSQPSMPEEEDLSWDAIEDIGNHDENKGDVVGSMSRADLHKRLSTAEEDEDLSWDIEDDDEPVKS</sequence>
<dbReference type="EMBL" id="CM051396">
    <property type="protein sequence ID" value="KAJ4722317.1"/>
    <property type="molecule type" value="Genomic_DNA"/>
</dbReference>
<accession>A0ACC1YEU5</accession>
<keyword evidence="2" id="KW-1185">Reference proteome</keyword>